<keyword evidence="9 12" id="KW-0472">Membrane</keyword>
<dbReference type="AlphaFoldDB" id="A0A4U0V1N5"/>
<dbReference type="Proteomes" id="UP000310066">
    <property type="component" value="Unassembled WGS sequence"/>
</dbReference>
<evidence type="ECO:0000256" key="9">
    <source>
        <dbReference type="ARBA" id="ARBA00023136"/>
    </source>
</evidence>
<gene>
    <name evidence="13" type="ORF">B0A54_06402</name>
</gene>
<keyword evidence="5 12" id="KW-0999">Mitochondrion inner membrane</keyword>
<feature type="binding site" evidence="10">
    <location>
        <position position="136"/>
    </location>
    <ligand>
        <name>a ubiquinone</name>
        <dbReference type="ChEBI" id="CHEBI:16389"/>
        <note>ligand shared with IP/SDHB</note>
    </ligand>
</feature>
<dbReference type="PANTHER" id="PTHR13337">
    <property type="entry name" value="SUCCINATE DEHYDROGENASE"/>
    <property type="match status" value="1"/>
</dbReference>
<keyword evidence="8 12" id="KW-0496">Mitochondrion</keyword>
<dbReference type="GO" id="GO:0006099">
    <property type="term" value="P:tricarboxylic acid cycle"/>
    <property type="evidence" value="ECO:0007669"/>
    <property type="project" value="TreeGrafter"/>
</dbReference>
<dbReference type="CDD" id="cd03496">
    <property type="entry name" value="SQR_TypeC_CybS"/>
    <property type="match status" value="1"/>
</dbReference>
<dbReference type="STRING" id="329885.A0A4U0V1N5"/>
<evidence type="ECO:0000256" key="10">
    <source>
        <dbReference type="PIRSR" id="PIRSR607992-1"/>
    </source>
</evidence>
<sequence>MASALRPTLLRQALAMPSSRLTTSAIPAFRTQQYFLRRAPLALQQATFQTSSKRAILPPLPQRMEGTVNDAVRLPPSEPSHGNYHWTFERLVSAALLPITIAPFAAGSLSPLLDGTFIGLIIVHTYIGFQSVIADYFPKWRVPFLRKAADWGNLSAVVVVGWGWYEFETNDVGLTEGVRRIWKAGSKAEGTM</sequence>
<reference evidence="13 14" key="1">
    <citation type="submission" date="2017-03" db="EMBL/GenBank/DDBJ databases">
        <title>Genomes of endolithic fungi from Antarctica.</title>
        <authorList>
            <person name="Coleine C."/>
            <person name="Masonjones S."/>
            <person name="Stajich J.E."/>
        </authorList>
    </citation>
    <scope>NUCLEOTIDE SEQUENCE [LARGE SCALE GENOMIC DNA]</scope>
    <source>
        <strain evidence="13 14">CCFEE 5311</strain>
    </source>
</reference>
<name>A0A4U0V1N5_9PEZI</name>
<evidence type="ECO:0000256" key="3">
    <source>
        <dbReference type="ARBA" id="ARBA00022448"/>
    </source>
</evidence>
<dbReference type="EMBL" id="NAJP01000027">
    <property type="protein sequence ID" value="TKA41515.1"/>
    <property type="molecule type" value="Genomic_DNA"/>
</dbReference>
<dbReference type="OrthoDB" id="18577at2759"/>
<evidence type="ECO:0000313" key="14">
    <source>
        <dbReference type="Proteomes" id="UP000310066"/>
    </source>
</evidence>
<keyword evidence="3" id="KW-0813">Transport</keyword>
<evidence type="ECO:0000256" key="5">
    <source>
        <dbReference type="ARBA" id="ARBA00022792"/>
    </source>
</evidence>
<protein>
    <recommendedName>
        <fullName evidence="12">Succinate dehydrogenase [ubiquinone] cytochrome b small subunit</fullName>
    </recommendedName>
</protein>
<evidence type="ECO:0000256" key="8">
    <source>
        <dbReference type="ARBA" id="ARBA00023128"/>
    </source>
</evidence>
<keyword evidence="11" id="KW-0408">Iron</keyword>
<dbReference type="GO" id="GO:0020037">
    <property type="term" value="F:heme binding"/>
    <property type="evidence" value="ECO:0007669"/>
    <property type="project" value="TreeGrafter"/>
</dbReference>
<evidence type="ECO:0000313" key="13">
    <source>
        <dbReference type="EMBL" id="TKA41515.1"/>
    </source>
</evidence>
<keyword evidence="4" id="KW-0812">Transmembrane</keyword>
<proteinExistence type="inferred from homology"/>
<dbReference type="GO" id="GO:0046872">
    <property type="term" value="F:metal ion binding"/>
    <property type="evidence" value="ECO:0007669"/>
    <property type="project" value="UniProtKB-KW"/>
</dbReference>
<dbReference type="PANTHER" id="PTHR13337:SF2">
    <property type="entry name" value="SUCCINATE DEHYDROGENASE [UBIQUINONE] CYTOCHROME B SMALL SUBUNIT, MITOCHONDRIAL"/>
    <property type="match status" value="1"/>
</dbReference>
<dbReference type="GO" id="GO:0005743">
    <property type="term" value="C:mitochondrial inner membrane"/>
    <property type="evidence" value="ECO:0007669"/>
    <property type="project" value="UniProtKB-SubCell"/>
</dbReference>
<dbReference type="InterPro" id="IPR034804">
    <property type="entry name" value="SQR/QFR_C/D"/>
</dbReference>
<dbReference type="Gene3D" id="1.20.1300.10">
    <property type="entry name" value="Fumarate reductase/succinate dehydrogenase, transmembrane subunit"/>
    <property type="match status" value="1"/>
</dbReference>
<comment type="caution">
    <text evidence="13">The sequence shown here is derived from an EMBL/GenBank/DDBJ whole genome shotgun (WGS) entry which is preliminary data.</text>
</comment>
<dbReference type="SUPFAM" id="SSF81343">
    <property type="entry name" value="Fumarate reductase respiratory complex transmembrane subunits"/>
    <property type="match status" value="1"/>
</dbReference>
<comment type="similarity">
    <text evidence="2 12">Belongs to the CybS family.</text>
</comment>
<comment type="subcellular location">
    <subcellularLocation>
        <location evidence="1 12">Mitochondrion inner membrane</location>
        <topology evidence="1 12">Multi-pass membrane protein</topology>
    </subcellularLocation>
</comment>
<organism evidence="13 14">
    <name type="scientific">Friedmanniomyces endolithicus</name>
    <dbReference type="NCBI Taxonomy" id="329885"/>
    <lineage>
        <taxon>Eukaryota</taxon>
        <taxon>Fungi</taxon>
        <taxon>Dikarya</taxon>
        <taxon>Ascomycota</taxon>
        <taxon>Pezizomycotina</taxon>
        <taxon>Dothideomycetes</taxon>
        <taxon>Dothideomycetidae</taxon>
        <taxon>Mycosphaerellales</taxon>
        <taxon>Teratosphaeriaceae</taxon>
        <taxon>Friedmanniomyces</taxon>
    </lineage>
</organism>
<accession>A0A4U0V1N5</accession>
<evidence type="ECO:0000256" key="6">
    <source>
        <dbReference type="ARBA" id="ARBA00022946"/>
    </source>
</evidence>
<evidence type="ECO:0000256" key="12">
    <source>
        <dbReference type="RuleBase" id="RU364031"/>
    </source>
</evidence>
<evidence type="ECO:0000256" key="11">
    <source>
        <dbReference type="PIRSR" id="PIRSR607992-2"/>
    </source>
</evidence>
<dbReference type="GO" id="GO:0006121">
    <property type="term" value="P:mitochondrial electron transport, succinate to ubiquinone"/>
    <property type="evidence" value="ECO:0007669"/>
    <property type="project" value="TreeGrafter"/>
</dbReference>
<keyword evidence="11" id="KW-0479">Metal-binding</keyword>
<feature type="binding site" description="axial binding residue" evidence="11">
    <location>
        <position position="124"/>
    </location>
    <ligand>
        <name>heme b</name>
        <dbReference type="ChEBI" id="CHEBI:60344"/>
        <note>ligand shared with SDHC</note>
    </ligand>
    <ligandPart>
        <name>Fe</name>
        <dbReference type="ChEBI" id="CHEBI:18248"/>
    </ligandPart>
</feature>
<keyword evidence="7" id="KW-1133">Transmembrane helix</keyword>
<evidence type="ECO:0000256" key="1">
    <source>
        <dbReference type="ARBA" id="ARBA00004448"/>
    </source>
</evidence>
<dbReference type="Pfam" id="PF05328">
    <property type="entry name" value="CybS"/>
    <property type="match status" value="1"/>
</dbReference>
<evidence type="ECO:0000256" key="7">
    <source>
        <dbReference type="ARBA" id="ARBA00022989"/>
    </source>
</evidence>
<dbReference type="GO" id="GO:0048039">
    <property type="term" value="F:ubiquinone binding"/>
    <property type="evidence" value="ECO:0007669"/>
    <property type="project" value="TreeGrafter"/>
</dbReference>
<dbReference type="InterPro" id="IPR007992">
    <property type="entry name" value="CybS"/>
</dbReference>
<evidence type="ECO:0000256" key="4">
    <source>
        <dbReference type="ARBA" id="ARBA00022692"/>
    </source>
</evidence>
<evidence type="ECO:0000256" key="2">
    <source>
        <dbReference type="ARBA" id="ARBA00007294"/>
    </source>
</evidence>
<keyword evidence="6 12" id="KW-0809">Transit peptide</keyword>